<dbReference type="EMBL" id="JAAAIL010003976">
    <property type="protein sequence ID" value="KAG0248682.1"/>
    <property type="molecule type" value="Genomic_DNA"/>
</dbReference>
<sequence length="73" mass="8531">DRSVPWARQEGLCKVAIRSLNFQSNWTRGWSCDFKVDKKSLDPSLGFIVKDKDKFMDLIMSRHRSAHQDKTMS</sequence>
<feature type="non-terminal residue" evidence="1">
    <location>
        <position position="73"/>
    </location>
</feature>
<reference evidence="1" key="1">
    <citation type="journal article" date="2020" name="Fungal Divers.">
        <title>Resolving the Mortierellaceae phylogeny through synthesis of multi-gene phylogenetics and phylogenomics.</title>
        <authorList>
            <person name="Vandepol N."/>
            <person name="Liber J."/>
            <person name="Desiro A."/>
            <person name="Na H."/>
            <person name="Kennedy M."/>
            <person name="Barry K."/>
            <person name="Grigoriev I.V."/>
            <person name="Miller A.N."/>
            <person name="O'Donnell K."/>
            <person name="Stajich J.E."/>
            <person name="Bonito G."/>
        </authorList>
    </citation>
    <scope>NUCLEOTIDE SEQUENCE</scope>
    <source>
        <strain evidence="1">NRRL 28262</strain>
    </source>
</reference>
<evidence type="ECO:0000313" key="1">
    <source>
        <dbReference type="EMBL" id="KAG0248682.1"/>
    </source>
</evidence>
<organism evidence="1 2">
    <name type="scientific">Linnemannia exigua</name>
    <dbReference type="NCBI Taxonomy" id="604196"/>
    <lineage>
        <taxon>Eukaryota</taxon>
        <taxon>Fungi</taxon>
        <taxon>Fungi incertae sedis</taxon>
        <taxon>Mucoromycota</taxon>
        <taxon>Mortierellomycotina</taxon>
        <taxon>Mortierellomycetes</taxon>
        <taxon>Mortierellales</taxon>
        <taxon>Mortierellaceae</taxon>
        <taxon>Linnemannia</taxon>
    </lineage>
</organism>
<protein>
    <submittedName>
        <fullName evidence="1">Uncharacterized protein</fullName>
    </submittedName>
</protein>
<comment type="caution">
    <text evidence="1">The sequence shown here is derived from an EMBL/GenBank/DDBJ whole genome shotgun (WGS) entry which is preliminary data.</text>
</comment>
<gene>
    <name evidence="1" type="ORF">BGZ95_007900</name>
</gene>
<name>A0AAD4GZ93_9FUNG</name>
<dbReference type="Proteomes" id="UP001194580">
    <property type="component" value="Unassembled WGS sequence"/>
</dbReference>
<keyword evidence="2" id="KW-1185">Reference proteome</keyword>
<feature type="non-terminal residue" evidence="1">
    <location>
        <position position="1"/>
    </location>
</feature>
<evidence type="ECO:0000313" key="2">
    <source>
        <dbReference type="Proteomes" id="UP001194580"/>
    </source>
</evidence>
<accession>A0AAD4GZ93</accession>
<proteinExistence type="predicted"/>
<dbReference type="AlphaFoldDB" id="A0AAD4GZ93"/>